<name>A0A509EMM1_9HYPH</name>
<keyword evidence="2 4" id="KW-0238">DNA-binding</keyword>
<evidence type="ECO:0000256" key="3">
    <source>
        <dbReference type="ARBA" id="ARBA00023163"/>
    </source>
</evidence>
<gene>
    <name evidence="6" type="primary">yxaF_2</name>
    <name evidence="6" type="ORF">MET9862_05124</name>
</gene>
<dbReference type="Pfam" id="PF00440">
    <property type="entry name" value="TetR_N"/>
    <property type="match status" value="1"/>
</dbReference>
<dbReference type="Proteomes" id="UP000410984">
    <property type="component" value="Unassembled WGS sequence"/>
</dbReference>
<dbReference type="AlphaFoldDB" id="A0A509EMM1"/>
<keyword evidence="7" id="KW-1185">Reference proteome</keyword>
<evidence type="ECO:0000313" key="6">
    <source>
        <dbReference type="EMBL" id="VUD74493.1"/>
    </source>
</evidence>
<dbReference type="InterPro" id="IPR009057">
    <property type="entry name" value="Homeodomain-like_sf"/>
</dbReference>
<dbReference type="Pfam" id="PF21993">
    <property type="entry name" value="TetR_C_13_2"/>
    <property type="match status" value="1"/>
</dbReference>
<evidence type="ECO:0000256" key="2">
    <source>
        <dbReference type="ARBA" id="ARBA00023125"/>
    </source>
</evidence>
<dbReference type="SUPFAM" id="SSF48498">
    <property type="entry name" value="Tetracyclin repressor-like, C-terminal domain"/>
    <property type="match status" value="1"/>
</dbReference>
<accession>A0A509EMM1</accession>
<proteinExistence type="predicted"/>
<dbReference type="RefSeq" id="WP_244612910.1">
    <property type="nucleotide sequence ID" value="NZ_CABFPH010000129.1"/>
</dbReference>
<dbReference type="PANTHER" id="PTHR47506:SF3">
    <property type="entry name" value="HTH-TYPE TRANSCRIPTIONAL REGULATOR LMRA"/>
    <property type="match status" value="1"/>
</dbReference>
<keyword evidence="3" id="KW-0804">Transcription</keyword>
<keyword evidence="1" id="KW-0805">Transcription regulation</keyword>
<evidence type="ECO:0000313" key="7">
    <source>
        <dbReference type="Proteomes" id="UP000410984"/>
    </source>
</evidence>
<dbReference type="PROSITE" id="PS50977">
    <property type="entry name" value="HTH_TETR_2"/>
    <property type="match status" value="1"/>
</dbReference>
<organism evidence="6 7">
    <name type="scientific">Methylobacterium symbioticum</name>
    <dbReference type="NCBI Taxonomy" id="2584084"/>
    <lineage>
        <taxon>Bacteria</taxon>
        <taxon>Pseudomonadati</taxon>
        <taxon>Pseudomonadota</taxon>
        <taxon>Alphaproteobacteria</taxon>
        <taxon>Hyphomicrobiales</taxon>
        <taxon>Methylobacteriaceae</taxon>
        <taxon>Methylobacterium</taxon>
    </lineage>
</organism>
<dbReference type="InterPro" id="IPR001647">
    <property type="entry name" value="HTH_TetR"/>
</dbReference>
<dbReference type="GO" id="GO:0003677">
    <property type="term" value="F:DNA binding"/>
    <property type="evidence" value="ECO:0007669"/>
    <property type="project" value="UniProtKB-UniRule"/>
</dbReference>
<feature type="DNA-binding region" description="H-T-H motif" evidence="4">
    <location>
        <begin position="15"/>
        <end position="34"/>
    </location>
</feature>
<dbReference type="EMBL" id="CABFPH010000129">
    <property type="protein sequence ID" value="VUD74493.1"/>
    <property type="molecule type" value="Genomic_DNA"/>
</dbReference>
<reference evidence="6 7" key="1">
    <citation type="submission" date="2019-06" db="EMBL/GenBank/DDBJ databases">
        <authorList>
            <person name="Rodrigo-Torres L."/>
            <person name="Arahal R. D."/>
            <person name="Lucena T."/>
        </authorList>
    </citation>
    <scope>NUCLEOTIDE SEQUENCE [LARGE SCALE GENOMIC DNA]</scope>
    <source>
        <strain evidence="6 7">SB0023/3</strain>
    </source>
</reference>
<evidence type="ECO:0000256" key="4">
    <source>
        <dbReference type="PROSITE-ProRule" id="PRU00335"/>
    </source>
</evidence>
<dbReference type="Gene3D" id="1.10.357.10">
    <property type="entry name" value="Tetracycline Repressor, domain 2"/>
    <property type="match status" value="1"/>
</dbReference>
<dbReference type="PANTHER" id="PTHR47506">
    <property type="entry name" value="TRANSCRIPTIONAL REGULATORY PROTEIN"/>
    <property type="match status" value="1"/>
</dbReference>
<evidence type="ECO:0000259" key="5">
    <source>
        <dbReference type="PROSITE" id="PS50977"/>
    </source>
</evidence>
<protein>
    <submittedName>
        <fullName evidence="6">Putative HTH-type transcriptional regulator YxaF</fullName>
    </submittedName>
</protein>
<sequence>MLAEVFREHGFEGASLAVISARTGLGKGSLYHFFPGGKAEMAACVLDGIEAWFETRMFRPLREDPDPAAALRAMLAATDSYFRSGQRICLVGAFALGAVRDTFAQRIDAYFAAWRDAVAAALGRAGVAEAKAVDLAEEAVTAIQGALVTASALQDPGLFGRTLDRIAARIEAALAGG</sequence>
<dbReference type="InterPro" id="IPR036271">
    <property type="entry name" value="Tet_transcr_reg_TetR-rel_C_sf"/>
</dbReference>
<dbReference type="InterPro" id="IPR054156">
    <property type="entry name" value="YxaF_TetR_C"/>
</dbReference>
<feature type="domain" description="HTH tetR-type" evidence="5">
    <location>
        <begin position="1"/>
        <end position="52"/>
    </location>
</feature>
<evidence type="ECO:0000256" key="1">
    <source>
        <dbReference type="ARBA" id="ARBA00023015"/>
    </source>
</evidence>
<dbReference type="SUPFAM" id="SSF46689">
    <property type="entry name" value="Homeodomain-like"/>
    <property type="match status" value="1"/>
</dbReference>